<gene>
    <name evidence="1" type="ORF">HCN44_007342</name>
</gene>
<name>A0A834XP00_APHGI</name>
<dbReference type="InterPro" id="IPR006553">
    <property type="entry name" value="Leu-rich_rpt_Cys-con_subtyp"/>
</dbReference>
<dbReference type="InterPro" id="IPR032675">
    <property type="entry name" value="LRR_dom_sf"/>
</dbReference>
<comment type="caution">
    <text evidence="1">The sequence shown here is derived from an EMBL/GenBank/DDBJ whole genome shotgun (WGS) entry which is preliminary data.</text>
</comment>
<dbReference type="GO" id="GO:0031146">
    <property type="term" value="P:SCF-dependent proteasomal ubiquitin-dependent protein catabolic process"/>
    <property type="evidence" value="ECO:0007669"/>
    <property type="project" value="TreeGrafter"/>
</dbReference>
<dbReference type="AlphaFoldDB" id="A0A834XP00"/>
<keyword evidence="2" id="KW-1185">Reference proteome</keyword>
<proteinExistence type="predicted"/>
<dbReference type="Gene3D" id="3.80.10.10">
    <property type="entry name" value="Ribonuclease Inhibitor"/>
    <property type="match status" value="1"/>
</dbReference>
<evidence type="ECO:0000313" key="1">
    <source>
        <dbReference type="EMBL" id="KAF7989032.1"/>
    </source>
</evidence>
<accession>A0A834XP00</accession>
<sequence length="292" mass="33637">MNKLECLVIPNYQHSIHENQPCIFESVTKSIKTFRFRCASGETLPNNFATEFARFNNLNILTLENWKIDNDIVELLEIKKDTLTHLSLAGSTFNDSKSSIGKLINLEYLNVGCTLKSLTNENLINIINNCCKLKYINISWCKDITKPTFMYLKNLKNLNDMLLSNVGIDDDIIKQFKNLKTLECAGSTLITDKSIRHILKNSPTLERLVIGGTNVTTDTIHYAIEIKKLYKDNKLTIILNGSVIQQYIENNSCRRIHCEAYQVTDNLIVSKDFFEIMYLFMRCRFTPVQEIE</sequence>
<dbReference type="OrthoDB" id="10257471at2759"/>
<dbReference type="EMBL" id="JACMRX010000005">
    <property type="protein sequence ID" value="KAF7989032.1"/>
    <property type="molecule type" value="Genomic_DNA"/>
</dbReference>
<dbReference type="Proteomes" id="UP000639338">
    <property type="component" value="Unassembled WGS sequence"/>
</dbReference>
<dbReference type="PANTHER" id="PTHR13318">
    <property type="entry name" value="PARTNER OF PAIRED, ISOFORM B-RELATED"/>
    <property type="match status" value="1"/>
</dbReference>
<dbReference type="SUPFAM" id="SSF52047">
    <property type="entry name" value="RNI-like"/>
    <property type="match status" value="1"/>
</dbReference>
<protein>
    <submittedName>
        <fullName evidence="1">Uncharacterized protein</fullName>
    </submittedName>
</protein>
<dbReference type="GO" id="GO:0019005">
    <property type="term" value="C:SCF ubiquitin ligase complex"/>
    <property type="evidence" value="ECO:0007669"/>
    <property type="project" value="TreeGrafter"/>
</dbReference>
<reference evidence="1 2" key="1">
    <citation type="submission" date="2020-08" db="EMBL/GenBank/DDBJ databases">
        <title>Aphidius gifuensis genome sequencing and assembly.</title>
        <authorList>
            <person name="Du Z."/>
        </authorList>
    </citation>
    <scope>NUCLEOTIDE SEQUENCE [LARGE SCALE GENOMIC DNA]</scope>
    <source>
        <strain evidence="1">YNYX2018</strain>
        <tissue evidence="1">Adults</tissue>
    </source>
</reference>
<organism evidence="1 2">
    <name type="scientific">Aphidius gifuensis</name>
    <name type="common">Parasitoid wasp</name>
    <dbReference type="NCBI Taxonomy" id="684658"/>
    <lineage>
        <taxon>Eukaryota</taxon>
        <taxon>Metazoa</taxon>
        <taxon>Ecdysozoa</taxon>
        <taxon>Arthropoda</taxon>
        <taxon>Hexapoda</taxon>
        <taxon>Insecta</taxon>
        <taxon>Pterygota</taxon>
        <taxon>Neoptera</taxon>
        <taxon>Endopterygota</taxon>
        <taxon>Hymenoptera</taxon>
        <taxon>Apocrita</taxon>
        <taxon>Ichneumonoidea</taxon>
        <taxon>Braconidae</taxon>
        <taxon>Aphidiinae</taxon>
        <taxon>Aphidius</taxon>
    </lineage>
</organism>
<dbReference type="SMART" id="SM00367">
    <property type="entry name" value="LRR_CC"/>
    <property type="match status" value="2"/>
</dbReference>
<evidence type="ECO:0000313" key="2">
    <source>
        <dbReference type="Proteomes" id="UP000639338"/>
    </source>
</evidence>